<feature type="compositionally biased region" description="Polar residues" evidence="1">
    <location>
        <begin position="73"/>
        <end position="85"/>
    </location>
</feature>
<evidence type="ECO:0000256" key="1">
    <source>
        <dbReference type="SAM" id="MobiDB-lite"/>
    </source>
</evidence>
<reference evidence="2 3" key="1">
    <citation type="submission" date="2024-06" db="EMBL/GenBank/DDBJ databases">
        <title>Sorghum-associated microbial communities from plants grown in Nebraska, USA.</title>
        <authorList>
            <person name="Schachtman D."/>
        </authorList>
    </citation>
    <scope>NUCLEOTIDE SEQUENCE [LARGE SCALE GENOMIC DNA]</scope>
    <source>
        <strain evidence="2 3">2857</strain>
    </source>
</reference>
<gene>
    <name evidence="2" type="ORF">ABIE21_000507</name>
</gene>
<sequence>MTASTRRGLEPPVENGSKTTCRLNLLDTGLISSRLSITGFDQVASSPILASSGPFSRASTVRAIIAMLAGSGTKASSIEASNTPPLRSISLAP</sequence>
<comment type="caution">
    <text evidence="2">The sequence shown here is derived from an EMBL/GenBank/DDBJ whole genome shotgun (WGS) entry which is preliminary data.</text>
</comment>
<keyword evidence="3" id="KW-1185">Reference proteome</keyword>
<evidence type="ECO:0000313" key="3">
    <source>
        <dbReference type="Proteomes" id="UP001549257"/>
    </source>
</evidence>
<evidence type="ECO:0000313" key="2">
    <source>
        <dbReference type="EMBL" id="MET4581017.1"/>
    </source>
</evidence>
<dbReference type="RefSeq" id="WP_354024426.1">
    <property type="nucleotide sequence ID" value="NZ_JBEPSJ010000001.1"/>
</dbReference>
<protein>
    <submittedName>
        <fullName evidence="2">Uncharacterized protein</fullName>
    </submittedName>
</protein>
<name>A0ABV2QJ90_9MICO</name>
<dbReference type="Proteomes" id="UP001549257">
    <property type="component" value="Unassembled WGS sequence"/>
</dbReference>
<proteinExistence type="predicted"/>
<accession>A0ABV2QJ90</accession>
<feature type="region of interest" description="Disordered" evidence="1">
    <location>
        <begin position="73"/>
        <end position="93"/>
    </location>
</feature>
<organism evidence="2 3">
    <name type="scientific">Conyzicola nivalis</name>
    <dbReference type="NCBI Taxonomy" id="1477021"/>
    <lineage>
        <taxon>Bacteria</taxon>
        <taxon>Bacillati</taxon>
        <taxon>Actinomycetota</taxon>
        <taxon>Actinomycetes</taxon>
        <taxon>Micrococcales</taxon>
        <taxon>Microbacteriaceae</taxon>
        <taxon>Conyzicola</taxon>
    </lineage>
</organism>
<dbReference type="EMBL" id="JBEPSJ010000001">
    <property type="protein sequence ID" value="MET4581017.1"/>
    <property type="molecule type" value="Genomic_DNA"/>
</dbReference>